<feature type="chain" id="PRO_5003629142" evidence="2">
    <location>
        <begin position="18"/>
        <end position="70"/>
    </location>
</feature>
<keyword evidence="4" id="KW-1185">Reference proteome</keyword>
<feature type="transmembrane region" description="Helical" evidence="1">
    <location>
        <begin position="41"/>
        <end position="62"/>
    </location>
</feature>
<keyword evidence="1" id="KW-0472">Membrane</keyword>
<protein>
    <submittedName>
        <fullName evidence="3">Uncharacterized protein</fullName>
    </submittedName>
</protein>
<dbReference type="RefSeq" id="WP_014436879.1">
    <property type="nucleotide sequence ID" value="NC_017080.1"/>
</dbReference>
<evidence type="ECO:0000313" key="3">
    <source>
        <dbReference type="EMBL" id="BAM03661.1"/>
    </source>
</evidence>
<evidence type="ECO:0000313" key="4">
    <source>
        <dbReference type="Proteomes" id="UP000007881"/>
    </source>
</evidence>
<sequence>MTGPLHPLLRLCGPAVAATLAAGLAAAPAAAQQVGKAAEKSEWLSVVIGGLLVAIVCVGAFMGSKRGHLD</sequence>
<gene>
    <name evidence="3" type="ordered locus">PSMK_15020</name>
</gene>
<dbReference type="EMBL" id="AP012338">
    <property type="protein sequence ID" value="BAM03661.1"/>
    <property type="molecule type" value="Genomic_DNA"/>
</dbReference>
<reference evidence="3 4" key="1">
    <citation type="submission" date="2012-02" db="EMBL/GenBank/DDBJ databases">
        <title>Complete genome sequence of Phycisphaera mikurensis NBRC 102666.</title>
        <authorList>
            <person name="Ankai A."/>
            <person name="Hosoyama A."/>
            <person name="Terui Y."/>
            <person name="Sekine M."/>
            <person name="Fukai R."/>
            <person name="Kato Y."/>
            <person name="Nakamura S."/>
            <person name="Yamada-Narita S."/>
            <person name="Kawakoshi A."/>
            <person name="Fukunaga Y."/>
            <person name="Yamazaki S."/>
            <person name="Fujita N."/>
        </authorList>
    </citation>
    <scope>NUCLEOTIDE SEQUENCE [LARGE SCALE GENOMIC DNA]</scope>
    <source>
        <strain evidence="4">NBRC 102666 / KCTC 22515 / FYK2301M01</strain>
    </source>
</reference>
<dbReference type="AlphaFoldDB" id="I0IEH3"/>
<evidence type="ECO:0000256" key="1">
    <source>
        <dbReference type="SAM" id="Phobius"/>
    </source>
</evidence>
<organism evidence="3 4">
    <name type="scientific">Phycisphaera mikurensis (strain NBRC 102666 / KCTC 22515 / FYK2301M01)</name>
    <dbReference type="NCBI Taxonomy" id="1142394"/>
    <lineage>
        <taxon>Bacteria</taxon>
        <taxon>Pseudomonadati</taxon>
        <taxon>Planctomycetota</taxon>
        <taxon>Phycisphaerae</taxon>
        <taxon>Phycisphaerales</taxon>
        <taxon>Phycisphaeraceae</taxon>
        <taxon>Phycisphaera</taxon>
    </lineage>
</organism>
<accession>I0IEH3</accession>
<proteinExistence type="predicted"/>
<dbReference type="KEGG" id="phm:PSMK_15020"/>
<feature type="signal peptide" evidence="2">
    <location>
        <begin position="1"/>
        <end position="17"/>
    </location>
</feature>
<dbReference type="Proteomes" id="UP000007881">
    <property type="component" value="Chromosome"/>
</dbReference>
<name>I0IEH3_PHYMF</name>
<dbReference type="HOGENOM" id="CLU_2754378_0_0_0"/>
<dbReference type="STRING" id="1142394.PSMK_15020"/>
<keyword evidence="1" id="KW-1133">Transmembrane helix</keyword>
<keyword evidence="2" id="KW-0732">Signal</keyword>
<keyword evidence="1" id="KW-0812">Transmembrane</keyword>
<evidence type="ECO:0000256" key="2">
    <source>
        <dbReference type="SAM" id="SignalP"/>
    </source>
</evidence>